<accession>A0A423U0B2</accession>
<dbReference type="SUPFAM" id="SSF48403">
    <property type="entry name" value="Ankyrin repeat"/>
    <property type="match status" value="1"/>
</dbReference>
<evidence type="ECO:0000256" key="3">
    <source>
        <dbReference type="PROSITE-ProRule" id="PRU00023"/>
    </source>
</evidence>
<dbReference type="InterPro" id="IPR036770">
    <property type="entry name" value="Ankyrin_rpt-contain_sf"/>
</dbReference>
<dbReference type="Proteomes" id="UP000283509">
    <property type="component" value="Unassembled WGS sequence"/>
</dbReference>
<dbReference type="AlphaFoldDB" id="A0A423U0B2"/>
<proteinExistence type="predicted"/>
<feature type="repeat" description="ANK" evidence="3">
    <location>
        <begin position="108"/>
        <end position="140"/>
    </location>
</feature>
<evidence type="ECO:0000256" key="1">
    <source>
        <dbReference type="ARBA" id="ARBA00022737"/>
    </source>
</evidence>
<feature type="repeat" description="ANK" evidence="3">
    <location>
        <begin position="174"/>
        <end position="199"/>
    </location>
</feature>
<dbReference type="InterPro" id="IPR002110">
    <property type="entry name" value="Ankyrin_rpt"/>
</dbReference>
<dbReference type="PROSITE" id="PS50088">
    <property type="entry name" value="ANK_REPEAT"/>
    <property type="match status" value="2"/>
</dbReference>
<sequence length="324" mass="35006">MGIAQARKDLIGAVQRGDAAGVLAALESGGDVNAVVVCEDEVERTVLALAAFLGPRHLVPVLVEKGAKVDQRAGRTMTAIHTPRGRGGRGAEGSVEGRRGPQCPEIRYFNSPLHFATMTSNFNCVKVLVEAGADLNCKDIYHYRPLHIASRTNYLPIIKYLLESRCDRGARTVQGWTALHVGGMSGSEEAVKLLIESGSTWRRWTTTGALQPCSPTSVGRALVLVLREDLWASTSLSPAVKARQSMERYDIEQLVLTWASQDIEANKHLLRMNTPSPFDGHYQDHSGRTALHVAAENGHRGNVVSTGRLQDLPSSAHLCGADAG</sequence>
<dbReference type="Pfam" id="PF12796">
    <property type="entry name" value="Ank_2"/>
    <property type="match status" value="1"/>
</dbReference>
<dbReference type="PANTHER" id="PTHR24198:SF193">
    <property type="match status" value="1"/>
</dbReference>
<organism evidence="4 5">
    <name type="scientific">Penaeus vannamei</name>
    <name type="common">Whiteleg shrimp</name>
    <name type="synonym">Litopenaeus vannamei</name>
    <dbReference type="NCBI Taxonomy" id="6689"/>
    <lineage>
        <taxon>Eukaryota</taxon>
        <taxon>Metazoa</taxon>
        <taxon>Ecdysozoa</taxon>
        <taxon>Arthropoda</taxon>
        <taxon>Crustacea</taxon>
        <taxon>Multicrustacea</taxon>
        <taxon>Malacostraca</taxon>
        <taxon>Eumalacostraca</taxon>
        <taxon>Eucarida</taxon>
        <taxon>Decapoda</taxon>
        <taxon>Dendrobranchiata</taxon>
        <taxon>Penaeoidea</taxon>
        <taxon>Penaeidae</taxon>
        <taxon>Penaeus</taxon>
    </lineage>
</organism>
<dbReference type="Gene3D" id="1.25.40.20">
    <property type="entry name" value="Ankyrin repeat-containing domain"/>
    <property type="match status" value="1"/>
</dbReference>
<evidence type="ECO:0000313" key="5">
    <source>
        <dbReference type="Proteomes" id="UP000283509"/>
    </source>
</evidence>
<name>A0A423U0B2_PENVA</name>
<keyword evidence="1" id="KW-0677">Repeat</keyword>
<dbReference type="PROSITE" id="PS50297">
    <property type="entry name" value="ANK_REP_REGION"/>
    <property type="match status" value="2"/>
</dbReference>
<comment type="caution">
    <text evidence="4">The sequence shown here is derived from an EMBL/GenBank/DDBJ whole genome shotgun (WGS) entry which is preliminary data.</text>
</comment>
<protein>
    <submittedName>
        <fullName evidence="4">Uncharacterized protein</fullName>
    </submittedName>
</protein>
<reference evidence="4 5" key="2">
    <citation type="submission" date="2019-01" db="EMBL/GenBank/DDBJ databases">
        <title>The decoding of complex shrimp genome reveals the adaptation for benthos swimmer, frequently molting mechanism and breeding impact on genome.</title>
        <authorList>
            <person name="Sun Y."/>
            <person name="Gao Y."/>
            <person name="Yu Y."/>
        </authorList>
    </citation>
    <scope>NUCLEOTIDE SEQUENCE [LARGE SCALE GENOMIC DNA]</scope>
    <source>
        <tissue evidence="4">Muscle</tissue>
    </source>
</reference>
<evidence type="ECO:0000256" key="2">
    <source>
        <dbReference type="ARBA" id="ARBA00023043"/>
    </source>
</evidence>
<gene>
    <name evidence="4" type="ORF">C7M84_024722</name>
</gene>
<keyword evidence="5" id="KW-1185">Reference proteome</keyword>
<evidence type="ECO:0000313" key="4">
    <source>
        <dbReference type="EMBL" id="ROT82135.1"/>
    </source>
</evidence>
<keyword evidence="2 3" id="KW-0040">ANK repeat</keyword>
<reference evidence="4 5" key="1">
    <citation type="submission" date="2018-04" db="EMBL/GenBank/DDBJ databases">
        <authorList>
            <person name="Zhang X."/>
            <person name="Yuan J."/>
            <person name="Li F."/>
            <person name="Xiang J."/>
        </authorList>
    </citation>
    <scope>NUCLEOTIDE SEQUENCE [LARGE SCALE GENOMIC DNA]</scope>
    <source>
        <tissue evidence="4">Muscle</tissue>
    </source>
</reference>
<dbReference type="OrthoDB" id="5948335at2759"/>
<dbReference type="PANTHER" id="PTHR24198">
    <property type="entry name" value="ANKYRIN REPEAT AND PROTEIN KINASE DOMAIN-CONTAINING PROTEIN"/>
    <property type="match status" value="1"/>
</dbReference>
<dbReference type="EMBL" id="QCYY01000882">
    <property type="protein sequence ID" value="ROT82135.1"/>
    <property type="molecule type" value="Genomic_DNA"/>
</dbReference>
<dbReference type="STRING" id="6689.A0A423U0B2"/>
<dbReference type="SMART" id="SM00248">
    <property type="entry name" value="ANK"/>
    <property type="match status" value="6"/>
</dbReference>